<dbReference type="OrthoDB" id="442176at2759"/>
<evidence type="ECO:0000256" key="11">
    <source>
        <dbReference type="ARBA" id="ARBA00022842"/>
    </source>
</evidence>
<evidence type="ECO:0000256" key="13">
    <source>
        <dbReference type="ARBA" id="ARBA00048194"/>
    </source>
</evidence>
<comment type="subcellular location">
    <subcellularLocation>
        <location evidence="3">Cytoplasm</location>
    </subcellularLocation>
</comment>
<keyword evidence="15" id="KW-1185">Reference proteome</keyword>
<organism evidence="15 16">
    <name type="scientific">Chanos chanos</name>
    <name type="common">Milkfish</name>
    <name type="synonym">Mugil chanos</name>
    <dbReference type="NCBI Taxonomy" id="29144"/>
    <lineage>
        <taxon>Eukaryota</taxon>
        <taxon>Metazoa</taxon>
        <taxon>Chordata</taxon>
        <taxon>Craniata</taxon>
        <taxon>Vertebrata</taxon>
        <taxon>Euteleostomi</taxon>
        <taxon>Actinopterygii</taxon>
        <taxon>Neopterygii</taxon>
        <taxon>Teleostei</taxon>
        <taxon>Ostariophysi</taxon>
        <taxon>Gonorynchiformes</taxon>
        <taxon>Chanidae</taxon>
        <taxon>Chanos</taxon>
    </lineage>
</organism>
<proteinExistence type="inferred from homology"/>
<dbReference type="InterPro" id="IPR039582">
    <property type="entry name" value="THTPA"/>
</dbReference>
<name>A0A6J2UZH6_CHACN</name>
<evidence type="ECO:0000313" key="16">
    <source>
        <dbReference type="RefSeq" id="XP_030625384.1"/>
    </source>
</evidence>
<dbReference type="GO" id="GO:0042357">
    <property type="term" value="P:thiamine diphosphate metabolic process"/>
    <property type="evidence" value="ECO:0007669"/>
    <property type="project" value="TreeGrafter"/>
</dbReference>
<evidence type="ECO:0000256" key="4">
    <source>
        <dbReference type="ARBA" id="ARBA00008181"/>
    </source>
</evidence>
<dbReference type="GO" id="GO:0050333">
    <property type="term" value="F:thiamine triphosphate phosphatase activity"/>
    <property type="evidence" value="ECO:0007669"/>
    <property type="project" value="UniProtKB-EC"/>
</dbReference>
<keyword evidence="11" id="KW-0460">Magnesium</keyword>
<comment type="catalytic activity">
    <reaction evidence="13">
        <text>thiamine triphosphate + H2O = thiamine diphosphate + phosphate + H(+)</text>
        <dbReference type="Rhea" id="RHEA:11744"/>
        <dbReference type="ChEBI" id="CHEBI:15377"/>
        <dbReference type="ChEBI" id="CHEBI:15378"/>
        <dbReference type="ChEBI" id="CHEBI:43474"/>
        <dbReference type="ChEBI" id="CHEBI:58937"/>
        <dbReference type="ChEBI" id="CHEBI:58938"/>
        <dbReference type="EC" id="3.6.1.28"/>
    </reaction>
</comment>
<dbReference type="PANTHER" id="PTHR14586">
    <property type="entry name" value="THIAMINE-TRIPHOSPHATASE"/>
    <property type="match status" value="1"/>
</dbReference>
<dbReference type="InterPro" id="IPR023577">
    <property type="entry name" value="CYTH_domain"/>
</dbReference>
<dbReference type="InterPro" id="IPR012177">
    <property type="entry name" value="ThTPase_euk"/>
</dbReference>
<keyword evidence="12" id="KW-0007">Acetylation</keyword>
<evidence type="ECO:0000256" key="5">
    <source>
        <dbReference type="ARBA" id="ARBA00011245"/>
    </source>
</evidence>
<evidence type="ECO:0000259" key="14">
    <source>
        <dbReference type="SMART" id="SM01118"/>
    </source>
</evidence>
<keyword evidence="9" id="KW-0479">Metal-binding</keyword>
<comment type="cofactor">
    <cofactor evidence="1">
        <name>Mg(2+)</name>
        <dbReference type="ChEBI" id="CHEBI:18420"/>
    </cofactor>
</comment>
<dbReference type="InterPro" id="IPR033469">
    <property type="entry name" value="CYTH-like_dom_sf"/>
</dbReference>
<evidence type="ECO:0000313" key="15">
    <source>
        <dbReference type="Proteomes" id="UP000504632"/>
    </source>
</evidence>
<evidence type="ECO:0000256" key="10">
    <source>
        <dbReference type="ARBA" id="ARBA00022801"/>
    </source>
</evidence>
<comment type="subunit">
    <text evidence="5">Monomer.</text>
</comment>
<evidence type="ECO:0000256" key="7">
    <source>
        <dbReference type="ARBA" id="ARBA00020088"/>
    </source>
</evidence>
<evidence type="ECO:0000256" key="2">
    <source>
        <dbReference type="ARBA" id="ARBA00002106"/>
    </source>
</evidence>
<comment type="function">
    <text evidence="2">Hydrolase highly specific for thiamine triphosphate (ThTP).</text>
</comment>
<evidence type="ECO:0000256" key="1">
    <source>
        <dbReference type="ARBA" id="ARBA00001946"/>
    </source>
</evidence>
<evidence type="ECO:0000256" key="6">
    <source>
        <dbReference type="ARBA" id="ARBA00012378"/>
    </source>
</evidence>
<keyword evidence="10" id="KW-0378">Hydrolase</keyword>
<dbReference type="CDD" id="cd07758">
    <property type="entry name" value="ThTPase"/>
    <property type="match status" value="1"/>
</dbReference>
<dbReference type="FunFam" id="2.40.320.10:FF:000012">
    <property type="entry name" value="Thiamine triphosphatase"/>
    <property type="match status" value="1"/>
</dbReference>
<dbReference type="EC" id="3.6.1.28" evidence="6"/>
<dbReference type="SMART" id="SM01118">
    <property type="entry name" value="CYTH"/>
    <property type="match status" value="1"/>
</dbReference>
<comment type="similarity">
    <text evidence="4">Belongs to the ThTPase family.</text>
</comment>
<dbReference type="GO" id="GO:0006772">
    <property type="term" value="P:thiamine metabolic process"/>
    <property type="evidence" value="ECO:0007669"/>
    <property type="project" value="InterPro"/>
</dbReference>
<reference evidence="16" key="1">
    <citation type="submission" date="2025-08" db="UniProtKB">
        <authorList>
            <consortium name="RefSeq"/>
        </authorList>
    </citation>
    <scope>IDENTIFICATION</scope>
</reference>
<evidence type="ECO:0000256" key="12">
    <source>
        <dbReference type="ARBA" id="ARBA00022990"/>
    </source>
</evidence>
<dbReference type="InParanoid" id="A0A6J2UZH6"/>
<keyword evidence="8" id="KW-0963">Cytoplasm</keyword>
<dbReference type="GO" id="GO:0005737">
    <property type="term" value="C:cytoplasm"/>
    <property type="evidence" value="ECO:0007669"/>
    <property type="project" value="UniProtKB-SubCell"/>
</dbReference>
<sequence>MQFKMSVEIERKFVCNPDIQELLTAIGAVCTGARKFRDQYFDTRDLDLTLKDFWLRRREGTWELKCPTTRGASGTDEKIGARPLCTHYREITNLSQIQYEIREIMSKNRTTKRNASESCCQGELKIGETEGSRDGASGDDEWLKNLSLQCFADFTTARCSYLLEVEGEQGGVRIDLDQADFGYCVGEIEVLVPDGGDTQSALQRISATAEKLGLRDEKRVEGKMHVYLQRYRPDHYRQLLSTHIL</sequence>
<dbReference type="CTD" id="79178"/>
<evidence type="ECO:0000256" key="8">
    <source>
        <dbReference type="ARBA" id="ARBA00022490"/>
    </source>
</evidence>
<protein>
    <recommendedName>
        <fullName evidence="7">Thiamine-triphosphatase</fullName>
        <ecNumber evidence="6">3.6.1.28</ecNumber>
    </recommendedName>
</protein>
<dbReference type="SUPFAM" id="SSF55154">
    <property type="entry name" value="CYTH-like phosphatases"/>
    <property type="match status" value="1"/>
</dbReference>
<dbReference type="AlphaFoldDB" id="A0A6J2UZH6"/>
<feature type="domain" description="CYTH" evidence="14">
    <location>
        <begin position="6"/>
        <end position="230"/>
    </location>
</feature>
<dbReference type="RefSeq" id="XP_030625384.1">
    <property type="nucleotide sequence ID" value="XM_030769524.1"/>
</dbReference>
<evidence type="ECO:0000256" key="9">
    <source>
        <dbReference type="ARBA" id="ARBA00022723"/>
    </source>
</evidence>
<dbReference type="GO" id="GO:0000287">
    <property type="term" value="F:magnesium ion binding"/>
    <property type="evidence" value="ECO:0007669"/>
    <property type="project" value="TreeGrafter"/>
</dbReference>
<dbReference type="PANTHER" id="PTHR14586:SF1">
    <property type="entry name" value="THIAMINE-TRIPHOSPHATASE"/>
    <property type="match status" value="1"/>
</dbReference>
<evidence type="ECO:0000256" key="3">
    <source>
        <dbReference type="ARBA" id="ARBA00004496"/>
    </source>
</evidence>
<accession>A0A6J2UZH6</accession>
<dbReference type="GeneID" id="115808221"/>
<dbReference type="Proteomes" id="UP000504632">
    <property type="component" value="Chromosome 3"/>
</dbReference>
<gene>
    <name evidence="16" type="primary">thtpa</name>
</gene>
<dbReference type="Pfam" id="PF01928">
    <property type="entry name" value="CYTH"/>
    <property type="match status" value="1"/>
</dbReference>
<dbReference type="Gene3D" id="2.40.320.10">
    <property type="entry name" value="Hypothetical Protein Pfu-838710-001"/>
    <property type="match status" value="1"/>
</dbReference>